<dbReference type="GO" id="GO:0016787">
    <property type="term" value="F:hydrolase activity"/>
    <property type="evidence" value="ECO:0007669"/>
    <property type="project" value="UniProtKB-KW"/>
</dbReference>
<keyword evidence="1" id="KW-0378">Hydrolase</keyword>
<dbReference type="Pfam" id="PF21448">
    <property type="entry name" value="DNMK"/>
    <property type="match status" value="1"/>
</dbReference>
<evidence type="ECO:0000313" key="2">
    <source>
        <dbReference type="Proteomes" id="UP000031804"/>
    </source>
</evidence>
<dbReference type="InterPro" id="IPR027417">
    <property type="entry name" value="P-loop_NTPase"/>
</dbReference>
<organism evidence="1 2">
    <name type="scientific">Vibrio phage phi 3</name>
    <dbReference type="NCBI Taxonomy" id="1589298"/>
    <lineage>
        <taxon>Viruses</taxon>
        <taxon>Duplodnaviria</taxon>
        <taxon>Heunggongvirae</taxon>
        <taxon>Uroviricota</taxon>
        <taxon>Caudoviricetes</taxon>
        <taxon>Demerecviridae</taxon>
        <taxon>Ermolyevavirinae</taxon>
        <taxon>Jesfedecavirus</taxon>
        <taxon>Jesfedecavirus phi3</taxon>
    </lineage>
</organism>
<dbReference type="Gene3D" id="3.40.50.300">
    <property type="entry name" value="P-loop containing nucleotide triphosphate hydrolases"/>
    <property type="match status" value="1"/>
</dbReference>
<reference evidence="1 2" key="1">
    <citation type="submission" date="2014-12" db="EMBL/GenBank/DDBJ databases">
        <title>Complete genome sequences of three Vibrio cholerae specific bacteriophages.</title>
        <authorList>
            <person name="Bhandare S.G."/>
            <person name="Warry A."/>
            <person name="Emes R.D."/>
            <person name="Hooton S.P.T."/>
            <person name="Barrow P.A."/>
            <person name="Atterbury R.J."/>
        </authorList>
    </citation>
    <scope>NUCLEOTIDE SEQUENCE [LARGE SCALE GENOMIC DNA]</scope>
</reference>
<evidence type="ECO:0000313" key="1">
    <source>
        <dbReference type="EMBL" id="AJF40817.1"/>
    </source>
</evidence>
<proteinExistence type="predicted"/>
<name>A0A0B5H2V3_9CAUD</name>
<protein>
    <submittedName>
        <fullName evidence="1">Putative hydrolase</fullName>
    </submittedName>
</protein>
<dbReference type="SUPFAM" id="SSF52540">
    <property type="entry name" value="P-loop containing nucleoside triphosphate hydrolases"/>
    <property type="match status" value="1"/>
</dbReference>
<dbReference type="RefSeq" id="YP_009207514.1">
    <property type="nucleotide sequence ID" value="NC_028895.1"/>
</dbReference>
<dbReference type="Proteomes" id="UP000031804">
    <property type="component" value="Segment"/>
</dbReference>
<dbReference type="KEGG" id="vg:26634027"/>
<gene>
    <name evidence="1" type="ORF">SBVP3_0049</name>
</gene>
<dbReference type="InterPro" id="IPR048444">
    <property type="entry name" value="DNMK"/>
</dbReference>
<dbReference type="GeneID" id="26634027"/>
<dbReference type="EMBL" id="KP280063">
    <property type="protein sequence ID" value="AJF40817.1"/>
    <property type="molecule type" value="Genomic_DNA"/>
</dbReference>
<accession>A0A0B5H2V3</accession>
<sequence length="217" mass="24990">MRSIIINGLGRCGKSTAAEEISNLTGMEQWPLAKPIKDIMCALFNWDESRREGAYKEIVLLYPITVESLEAAGMLYNDYGLDQYEAFHDCWEKLIELFDIRYDEQRSQVFCYISPRKAFQLFGTEWGRHIDNDIWLKVAPSSGVIIPDIRFDNEAEWFKSSGAILLSVSRPLFTPLGTEHASEKGIREELIDYKIINDGSREEYIEKVREFVSLNCA</sequence>
<dbReference type="InterPro" id="IPR023191">
    <property type="entry name" value="DNMP_kinase_N"/>
</dbReference>
<keyword evidence="2" id="KW-1185">Reference proteome</keyword>
<dbReference type="Gene3D" id="1.10.238.70">
    <property type="match status" value="1"/>
</dbReference>
<dbReference type="OrthoDB" id="9152at10239"/>